<dbReference type="SUPFAM" id="SSF50044">
    <property type="entry name" value="SH3-domain"/>
    <property type="match status" value="1"/>
</dbReference>
<reference evidence="1 2" key="1">
    <citation type="submission" date="2019-04" db="EMBL/GenBank/DDBJ databases">
        <title>Annotation for the trematode Fasciola gigantica.</title>
        <authorList>
            <person name="Choi Y.-J."/>
        </authorList>
    </citation>
    <scope>NUCLEOTIDE SEQUENCE [LARGE SCALE GENOMIC DNA]</scope>
    <source>
        <strain evidence="1">Uganda_cow_1</strain>
    </source>
</reference>
<accession>A0A504Y836</accession>
<dbReference type="EMBL" id="SUNJ01013603">
    <property type="protein sequence ID" value="TPP57153.1"/>
    <property type="molecule type" value="Genomic_DNA"/>
</dbReference>
<dbReference type="OrthoDB" id="5962384at2759"/>
<organism evidence="1 2">
    <name type="scientific">Fasciola gigantica</name>
    <name type="common">Giant liver fluke</name>
    <dbReference type="NCBI Taxonomy" id="46835"/>
    <lineage>
        <taxon>Eukaryota</taxon>
        <taxon>Metazoa</taxon>
        <taxon>Spiralia</taxon>
        <taxon>Lophotrochozoa</taxon>
        <taxon>Platyhelminthes</taxon>
        <taxon>Trematoda</taxon>
        <taxon>Digenea</taxon>
        <taxon>Plagiorchiida</taxon>
        <taxon>Echinostomata</taxon>
        <taxon>Echinostomatoidea</taxon>
        <taxon>Fasciolidae</taxon>
        <taxon>Fasciola</taxon>
    </lineage>
</organism>
<evidence type="ECO:0000313" key="1">
    <source>
        <dbReference type="EMBL" id="TPP57153.1"/>
    </source>
</evidence>
<feature type="non-terminal residue" evidence="1">
    <location>
        <position position="1"/>
    </location>
</feature>
<dbReference type="Proteomes" id="UP000316759">
    <property type="component" value="Unassembled WGS sequence"/>
</dbReference>
<dbReference type="AlphaFoldDB" id="A0A504Y836"/>
<comment type="caution">
    <text evidence="1">The sequence shown here is derived from an EMBL/GenBank/DDBJ whole genome shotgun (WGS) entry which is preliminary data.</text>
</comment>
<dbReference type="InterPro" id="IPR036028">
    <property type="entry name" value="SH3-like_dom_sf"/>
</dbReference>
<dbReference type="Gene3D" id="2.30.30.40">
    <property type="entry name" value="SH3 Domains"/>
    <property type="match status" value="1"/>
</dbReference>
<name>A0A504Y836_FASGI</name>
<dbReference type="STRING" id="46835.A0A504Y836"/>
<sequence>LFPSDQILGLIPLSTARTSLRQITWLVLERFNPHWWTGRRVRIGSQLGFVPSPAKLEAIHSNAAHSSGQTPPFSGWAQYLVNCPTVRAHR</sequence>
<keyword evidence="2" id="KW-1185">Reference proteome</keyword>
<proteinExistence type="predicted"/>
<gene>
    <name evidence="1" type="ORF">FGIG_00787</name>
</gene>
<evidence type="ECO:0000313" key="2">
    <source>
        <dbReference type="Proteomes" id="UP000316759"/>
    </source>
</evidence>
<protein>
    <submittedName>
        <fullName evidence="1">Voltage-gated Ca2+ channel beta-subunit 2</fullName>
    </submittedName>
</protein>